<evidence type="ECO:0000256" key="1">
    <source>
        <dbReference type="SAM" id="MobiDB-lite"/>
    </source>
</evidence>
<feature type="compositionally biased region" description="Basic and acidic residues" evidence="1">
    <location>
        <begin position="1"/>
        <end position="14"/>
    </location>
</feature>
<dbReference type="Proteomes" id="UP001206925">
    <property type="component" value="Unassembled WGS sequence"/>
</dbReference>
<evidence type="ECO:0000313" key="3">
    <source>
        <dbReference type="Proteomes" id="UP001206925"/>
    </source>
</evidence>
<name>A0AAD5DE27_AMBAR</name>
<protein>
    <submittedName>
        <fullName evidence="2">Uncharacterized protein</fullName>
    </submittedName>
</protein>
<dbReference type="EMBL" id="JAMZMK010000083">
    <property type="protein sequence ID" value="KAI7757702.1"/>
    <property type="molecule type" value="Genomic_DNA"/>
</dbReference>
<sequence>RERERERGYRERSVAGEPPANRLPAPHHSNGFELNYRAIASHEDLMHFTANITVLATPISLRWRIRLTQAFSAEYGMLPCMVIPLKLFSPDNATSKFKVGLLLKLASCSRKDKNQELSAAGVERQATVAEALYNLARASHHFGLVSVAATYSEKMFNNGLEITDELKPGFHLKPPPQVPCGGRSTKGRFPVVVSKHSPEKNDDINALIIGLHLGSPHWAIGQYQLKSTRPLMKKRDATARRQLFESEGDKNQTKRAATDN</sequence>
<reference evidence="2" key="1">
    <citation type="submission" date="2022-06" db="EMBL/GenBank/DDBJ databases">
        <title>Uncovering the hologenomic basis of an extraordinary plant invasion.</title>
        <authorList>
            <person name="Bieker V.C."/>
            <person name="Martin M.D."/>
            <person name="Gilbert T."/>
            <person name="Hodgins K."/>
            <person name="Battlay P."/>
            <person name="Petersen B."/>
            <person name="Wilson J."/>
        </authorList>
    </citation>
    <scope>NUCLEOTIDE SEQUENCE</scope>
    <source>
        <strain evidence="2">AA19_3_7</strain>
        <tissue evidence="2">Leaf</tissue>
    </source>
</reference>
<comment type="caution">
    <text evidence="2">The sequence shown here is derived from an EMBL/GenBank/DDBJ whole genome shotgun (WGS) entry which is preliminary data.</text>
</comment>
<accession>A0AAD5DE27</accession>
<feature type="non-terminal residue" evidence="2">
    <location>
        <position position="260"/>
    </location>
</feature>
<proteinExistence type="predicted"/>
<organism evidence="2 3">
    <name type="scientific">Ambrosia artemisiifolia</name>
    <name type="common">Common ragweed</name>
    <dbReference type="NCBI Taxonomy" id="4212"/>
    <lineage>
        <taxon>Eukaryota</taxon>
        <taxon>Viridiplantae</taxon>
        <taxon>Streptophyta</taxon>
        <taxon>Embryophyta</taxon>
        <taxon>Tracheophyta</taxon>
        <taxon>Spermatophyta</taxon>
        <taxon>Magnoliopsida</taxon>
        <taxon>eudicotyledons</taxon>
        <taxon>Gunneridae</taxon>
        <taxon>Pentapetalae</taxon>
        <taxon>asterids</taxon>
        <taxon>campanulids</taxon>
        <taxon>Asterales</taxon>
        <taxon>Asteraceae</taxon>
        <taxon>Asteroideae</taxon>
        <taxon>Heliantheae alliance</taxon>
        <taxon>Heliantheae</taxon>
        <taxon>Ambrosia</taxon>
    </lineage>
</organism>
<gene>
    <name evidence="2" type="ORF">M8C21_010834</name>
</gene>
<dbReference type="AlphaFoldDB" id="A0AAD5DE27"/>
<evidence type="ECO:0000313" key="2">
    <source>
        <dbReference type="EMBL" id="KAI7757702.1"/>
    </source>
</evidence>
<feature type="region of interest" description="Disordered" evidence="1">
    <location>
        <begin position="1"/>
        <end position="27"/>
    </location>
</feature>
<keyword evidence="3" id="KW-1185">Reference proteome</keyword>